<protein>
    <submittedName>
        <fullName evidence="2">Uncharacterized protein</fullName>
    </submittedName>
</protein>
<keyword evidence="1" id="KW-1133">Transmembrane helix</keyword>
<evidence type="ECO:0000313" key="2">
    <source>
        <dbReference type="EMBL" id="EOH95199.1"/>
    </source>
</evidence>
<dbReference type="STRING" id="160454.RV10_GL003119"/>
<comment type="caution">
    <text evidence="2">The sequence shown here is derived from an EMBL/GenBank/DDBJ whole genome shotgun (WGS) entry which is preliminary data.</text>
</comment>
<gene>
    <name evidence="2" type="ORF">UAU_01614</name>
</gene>
<dbReference type="Proteomes" id="UP000013782">
    <property type="component" value="Unassembled WGS sequence"/>
</dbReference>
<dbReference type="eggNOG" id="ENOG50306DG">
    <property type="taxonomic scope" value="Bacteria"/>
</dbReference>
<dbReference type="PATRIC" id="fig|1158607.3.peg.1584"/>
<evidence type="ECO:0000313" key="3">
    <source>
        <dbReference type="Proteomes" id="UP000013782"/>
    </source>
</evidence>
<keyword evidence="1" id="KW-0472">Membrane</keyword>
<organism evidence="2 3">
    <name type="scientific">Enterococcus pallens ATCC BAA-351</name>
    <dbReference type="NCBI Taxonomy" id="1158607"/>
    <lineage>
        <taxon>Bacteria</taxon>
        <taxon>Bacillati</taxon>
        <taxon>Bacillota</taxon>
        <taxon>Bacilli</taxon>
        <taxon>Lactobacillales</taxon>
        <taxon>Enterococcaceae</taxon>
        <taxon>Enterococcus</taxon>
    </lineage>
</organism>
<reference evidence="2 3" key="1">
    <citation type="submission" date="2013-02" db="EMBL/GenBank/DDBJ databases">
        <title>The Genome Sequence of Enterococcus pallens BAA-351.</title>
        <authorList>
            <consortium name="The Broad Institute Genome Sequencing Platform"/>
            <consortium name="The Broad Institute Genome Sequencing Center for Infectious Disease"/>
            <person name="Earl A.M."/>
            <person name="Gilmore M.S."/>
            <person name="Lebreton F."/>
            <person name="Walker B."/>
            <person name="Young S.K."/>
            <person name="Zeng Q."/>
            <person name="Gargeya S."/>
            <person name="Fitzgerald M."/>
            <person name="Haas B."/>
            <person name="Abouelleil A."/>
            <person name="Alvarado L."/>
            <person name="Arachchi H.M."/>
            <person name="Berlin A.M."/>
            <person name="Chapman S.B."/>
            <person name="Dewar J."/>
            <person name="Goldberg J."/>
            <person name="Griggs A."/>
            <person name="Gujja S."/>
            <person name="Hansen M."/>
            <person name="Howarth C."/>
            <person name="Imamovic A."/>
            <person name="Larimer J."/>
            <person name="McCowan C."/>
            <person name="Murphy C."/>
            <person name="Neiman D."/>
            <person name="Pearson M."/>
            <person name="Priest M."/>
            <person name="Roberts A."/>
            <person name="Saif S."/>
            <person name="Shea T."/>
            <person name="Sisk P."/>
            <person name="Sykes S."/>
            <person name="Wortman J."/>
            <person name="Nusbaum C."/>
            <person name="Birren B."/>
        </authorList>
    </citation>
    <scope>NUCLEOTIDE SEQUENCE [LARGE SCALE GENOMIC DNA]</scope>
    <source>
        <strain evidence="2 3">ATCC BAA-351</strain>
    </source>
</reference>
<name>R2T4L5_9ENTE</name>
<feature type="transmembrane region" description="Helical" evidence="1">
    <location>
        <begin position="20"/>
        <end position="45"/>
    </location>
</feature>
<proteinExistence type="predicted"/>
<dbReference type="HOGENOM" id="CLU_140916_0_0_9"/>
<dbReference type="AlphaFoldDB" id="R2T4L5"/>
<feature type="transmembrane region" description="Helical" evidence="1">
    <location>
        <begin position="57"/>
        <end position="79"/>
    </location>
</feature>
<keyword evidence="3" id="KW-1185">Reference proteome</keyword>
<accession>R2T4L5</accession>
<sequence length="158" mass="18388">MMERTGYAFFRGTFEGNAFWLIFFMILFFLEIYALGASFLFILRAQDKTNYEVENRGFINALAKSFVLILLLHFVQMVVRVVHYERTGTDINLVVKPGLLIYGLDGPPRNHFESFGVDLAVLGICLVTSRWRYRTWSLRESFAARAAAFKKQRQLKKK</sequence>
<keyword evidence="1" id="KW-0812">Transmembrane</keyword>
<dbReference type="RefSeq" id="WP_010756620.1">
    <property type="nucleotide sequence ID" value="NZ_ASWD01000006.1"/>
</dbReference>
<evidence type="ECO:0000256" key="1">
    <source>
        <dbReference type="SAM" id="Phobius"/>
    </source>
</evidence>
<dbReference type="EMBL" id="AJAQ01000013">
    <property type="protein sequence ID" value="EOH95199.1"/>
    <property type="molecule type" value="Genomic_DNA"/>
</dbReference>